<protein>
    <submittedName>
        <fullName evidence="3">Glycoside hydrolase family 5 protein</fullName>
    </submittedName>
</protein>
<feature type="region of interest" description="Disordered" evidence="1">
    <location>
        <begin position="475"/>
        <end position="503"/>
    </location>
</feature>
<keyword evidence="4" id="KW-1185">Reference proteome</keyword>
<sequence length="503" mass="55546">MRRALVLLAVLGAMLGVAAAPARAADFELGMEDEGLLLNNPQLAVFAVSDWSHLGVDVVRIHARWWEIAPQTDAVRKPSGFNAKDPDSKGYNWGALDTAVSMVRANGMRAMLTITGPGPLWSSTEPSRHNPLWIPRASDYADFARAVATRYGSQVDRYLVWNEPNQQGWLQPQWQCDSRRRNCTPVSPHVYRSLVRAATPVIHAADPGSEVVMGELAPIGDPPISANTPVKPLIFMREMGCVDAHYKSVHTGRCKGFKAPQADSFGYHPHPLLNAPDKKNPDPDEAQFADLSRLFSVLDKLRARKRLRVSGNIHLTEFGYQTNPPDKAVGISLAKQTTYLQQAAYVAWKSKRVRGLSFYQWDDEPVINRGGGTKRYSGWQTGLRFNNGKPKPVLSTFPAPFIIERKGKAKSVRLWGQVRPDADRTIVVQIKPKGAADYTDVAPVTTAADGTWVYRLTIQTGASYRYRWTPAPSLTELQPAPRASGSVDPSKSEKTEMRAGSAL</sequence>
<dbReference type="SUPFAM" id="SSF51445">
    <property type="entry name" value="(Trans)glycosidases"/>
    <property type="match status" value="1"/>
</dbReference>
<evidence type="ECO:0000313" key="4">
    <source>
        <dbReference type="Proteomes" id="UP001149140"/>
    </source>
</evidence>
<dbReference type="PANTHER" id="PTHR12631">
    <property type="entry name" value="ALPHA-L-IDURONIDASE"/>
    <property type="match status" value="1"/>
</dbReference>
<comment type="caution">
    <text evidence="3">The sequence shown here is derived from an EMBL/GenBank/DDBJ whole genome shotgun (WGS) entry which is preliminary data.</text>
</comment>
<keyword evidence="2" id="KW-0732">Signal</keyword>
<feature type="signal peptide" evidence="2">
    <location>
        <begin position="1"/>
        <end position="24"/>
    </location>
</feature>
<dbReference type="EMBL" id="JAPDOD010000079">
    <property type="protein sequence ID" value="MDA0166883.1"/>
    <property type="molecule type" value="Genomic_DNA"/>
</dbReference>
<evidence type="ECO:0000313" key="3">
    <source>
        <dbReference type="EMBL" id="MDA0166883.1"/>
    </source>
</evidence>
<dbReference type="Proteomes" id="UP001149140">
    <property type="component" value="Unassembled WGS sequence"/>
</dbReference>
<gene>
    <name evidence="3" type="ORF">OM076_41865</name>
</gene>
<reference evidence="3" key="1">
    <citation type="submission" date="2022-10" db="EMBL/GenBank/DDBJ databases">
        <title>The WGS of Solirubrobacter ginsenosidimutans DSM 21036.</title>
        <authorList>
            <person name="Jiang Z."/>
        </authorList>
    </citation>
    <scope>NUCLEOTIDE SEQUENCE</scope>
    <source>
        <strain evidence="3">DSM 21036</strain>
    </source>
</reference>
<proteinExistence type="predicted"/>
<feature type="chain" id="PRO_5040876394" evidence="2">
    <location>
        <begin position="25"/>
        <end position="503"/>
    </location>
</feature>
<keyword evidence="3" id="KW-0378">Hydrolase</keyword>
<dbReference type="InterPro" id="IPR051923">
    <property type="entry name" value="Glycosyl_Hydrolase_39"/>
</dbReference>
<name>A0A9X3N8P1_9ACTN</name>
<dbReference type="InterPro" id="IPR017853">
    <property type="entry name" value="GH"/>
</dbReference>
<evidence type="ECO:0000256" key="1">
    <source>
        <dbReference type="SAM" id="MobiDB-lite"/>
    </source>
</evidence>
<dbReference type="Gene3D" id="3.20.20.80">
    <property type="entry name" value="Glycosidases"/>
    <property type="match status" value="1"/>
</dbReference>
<organism evidence="3 4">
    <name type="scientific">Solirubrobacter ginsenosidimutans</name>
    <dbReference type="NCBI Taxonomy" id="490573"/>
    <lineage>
        <taxon>Bacteria</taxon>
        <taxon>Bacillati</taxon>
        <taxon>Actinomycetota</taxon>
        <taxon>Thermoleophilia</taxon>
        <taxon>Solirubrobacterales</taxon>
        <taxon>Solirubrobacteraceae</taxon>
        <taxon>Solirubrobacter</taxon>
    </lineage>
</organism>
<dbReference type="GO" id="GO:0004553">
    <property type="term" value="F:hydrolase activity, hydrolyzing O-glycosyl compounds"/>
    <property type="evidence" value="ECO:0007669"/>
    <property type="project" value="TreeGrafter"/>
</dbReference>
<accession>A0A9X3N8P1</accession>
<dbReference type="RefSeq" id="WP_270046136.1">
    <property type="nucleotide sequence ID" value="NZ_JAPDOD010000079.1"/>
</dbReference>
<dbReference type="AlphaFoldDB" id="A0A9X3N8P1"/>
<dbReference type="PANTHER" id="PTHR12631:SF10">
    <property type="entry name" value="BETA-XYLOSIDASE-LIKE PROTEIN-RELATED"/>
    <property type="match status" value="1"/>
</dbReference>
<evidence type="ECO:0000256" key="2">
    <source>
        <dbReference type="SAM" id="SignalP"/>
    </source>
</evidence>